<keyword evidence="7" id="KW-1185">Reference proteome</keyword>
<gene>
    <name evidence="6" type="ORF">ACFOY1_15765</name>
</gene>
<comment type="caution">
    <text evidence="6">The sequence shown here is derived from an EMBL/GenBank/DDBJ whole genome shotgun (WGS) entry which is preliminary data.</text>
</comment>
<evidence type="ECO:0000259" key="5">
    <source>
        <dbReference type="PROSITE" id="PS50893"/>
    </source>
</evidence>
<dbReference type="PANTHER" id="PTHR45772">
    <property type="entry name" value="CONSERVED COMPONENT OF ABC TRANSPORTER FOR NATURAL AMINO ACIDS-RELATED"/>
    <property type="match status" value="1"/>
</dbReference>
<protein>
    <submittedName>
        <fullName evidence="6">ABC transporter ATP-binding protein</fullName>
    </submittedName>
</protein>
<keyword evidence="4 6" id="KW-0067">ATP-binding</keyword>
<dbReference type="InterPro" id="IPR003593">
    <property type="entry name" value="AAA+_ATPase"/>
</dbReference>
<evidence type="ECO:0000256" key="4">
    <source>
        <dbReference type="ARBA" id="ARBA00022840"/>
    </source>
</evidence>
<dbReference type="PANTHER" id="PTHR45772:SF4">
    <property type="entry name" value="ABC TRANSPORTER ATP-BINDING PROTEIN"/>
    <property type="match status" value="1"/>
</dbReference>
<dbReference type="InterPro" id="IPR051120">
    <property type="entry name" value="ABC_AA/LPS_Transport"/>
</dbReference>
<accession>A0ABV8P330</accession>
<dbReference type="SMART" id="SM00382">
    <property type="entry name" value="AAA"/>
    <property type="match status" value="1"/>
</dbReference>
<dbReference type="InterPro" id="IPR003439">
    <property type="entry name" value="ABC_transporter-like_ATP-bd"/>
</dbReference>
<keyword evidence="1" id="KW-0813">Transport</keyword>
<dbReference type="RefSeq" id="WP_246600819.1">
    <property type="nucleotide sequence ID" value="NZ_JAHTBN010000010.1"/>
</dbReference>
<organism evidence="6 7">
    <name type="scientific">Candidimonas humi</name>
    <dbReference type="NCBI Taxonomy" id="683355"/>
    <lineage>
        <taxon>Bacteria</taxon>
        <taxon>Pseudomonadati</taxon>
        <taxon>Pseudomonadota</taxon>
        <taxon>Betaproteobacteria</taxon>
        <taxon>Burkholderiales</taxon>
        <taxon>Alcaligenaceae</taxon>
        <taxon>Candidimonas</taxon>
    </lineage>
</organism>
<dbReference type="Proteomes" id="UP001595848">
    <property type="component" value="Unassembled WGS sequence"/>
</dbReference>
<sequence>MAAIAMVSEPGASLARPQAQPLLDVQAVDARFGGVQALKGASLRVAPNEICALIGPNGAGKTTLFNCISRVYTVTAGSIHYRGIDITRVPRHAIAGLGIARTFQNLGLVPGLSVLDNVLLGAHSRIRPSFWRPLLPVAAQRSREALARRESLEILDWLGLADHASRLTGELAFGTLKRVELARALVARPSLVMLDEPANGLAHGEVDALAELILDMRKRFGVAVLLVEHHMQMVLRISDRVAVLELGSLIAHGTPDEIRKNPRVIEAYLGASV</sequence>
<dbReference type="GO" id="GO:0005524">
    <property type="term" value="F:ATP binding"/>
    <property type="evidence" value="ECO:0007669"/>
    <property type="project" value="UniProtKB-KW"/>
</dbReference>
<dbReference type="InterPro" id="IPR027417">
    <property type="entry name" value="P-loop_NTPase"/>
</dbReference>
<evidence type="ECO:0000313" key="7">
    <source>
        <dbReference type="Proteomes" id="UP001595848"/>
    </source>
</evidence>
<keyword evidence="2" id="KW-0472">Membrane</keyword>
<dbReference type="Pfam" id="PF00005">
    <property type="entry name" value="ABC_tran"/>
    <property type="match status" value="1"/>
</dbReference>
<dbReference type="Pfam" id="PF12399">
    <property type="entry name" value="BCA_ABC_TP_C"/>
    <property type="match status" value="1"/>
</dbReference>
<reference evidence="7" key="1">
    <citation type="journal article" date="2019" name="Int. J. Syst. Evol. Microbiol.">
        <title>The Global Catalogue of Microorganisms (GCM) 10K type strain sequencing project: providing services to taxonomists for standard genome sequencing and annotation.</title>
        <authorList>
            <consortium name="The Broad Institute Genomics Platform"/>
            <consortium name="The Broad Institute Genome Sequencing Center for Infectious Disease"/>
            <person name="Wu L."/>
            <person name="Ma J."/>
        </authorList>
    </citation>
    <scope>NUCLEOTIDE SEQUENCE [LARGE SCALE GENOMIC DNA]</scope>
    <source>
        <strain evidence="7">LMG 24813</strain>
    </source>
</reference>
<dbReference type="EMBL" id="JBHSBV010000005">
    <property type="protein sequence ID" value="MFC4202413.1"/>
    <property type="molecule type" value="Genomic_DNA"/>
</dbReference>
<keyword evidence="2" id="KW-1003">Cell membrane</keyword>
<evidence type="ECO:0000313" key="6">
    <source>
        <dbReference type="EMBL" id="MFC4202413.1"/>
    </source>
</evidence>
<dbReference type="CDD" id="cd03219">
    <property type="entry name" value="ABC_Mj1267_LivG_branched"/>
    <property type="match status" value="1"/>
</dbReference>
<dbReference type="SUPFAM" id="SSF52540">
    <property type="entry name" value="P-loop containing nucleoside triphosphate hydrolases"/>
    <property type="match status" value="1"/>
</dbReference>
<evidence type="ECO:0000256" key="1">
    <source>
        <dbReference type="ARBA" id="ARBA00022448"/>
    </source>
</evidence>
<evidence type="ECO:0000256" key="3">
    <source>
        <dbReference type="ARBA" id="ARBA00022741"/>
    </source>
</evidence>
<feature type="domain" description="ABC transporter" evidence="5">
    <location>
        <begin position="23"/>
        <end position="271"/>
    </location>
</feature>
<dbReference type="Gene3D" id="3.40.50.300">
    <property type="entry name" value="P-loop containing nucleotide triphosphate hydrolases"/>
    <property type="match status" value="1"/>
</dbReference>
<dbReference type="PROSITE" id="PS50893">
    <property type="entry name" value="ABC_TRANSPORTER_2"/>
    <property type="match status" value="1"/>
</dbReference>
<evidence type="ECO:0000256" key="2">
    <source>
        <dbReference type="ARBA" id="ARBA00022475"/>
    </source>
</evidence>
<keyword evidence="3" id="KW-0547">Nucleotide-binding</keyword>
<dbReference type="InterPro" id="IPR032823">
    <property type="entry name" value="BCA_ABC_TP_C"/>
</dbReference>
<name>A0ABV8P330_9BURK</name>
<proteinExistence type="predicted"/>